<comment type="caution">
    <text evidence="5">The sequence shown here is derived from an EMBL/GenBank/DDBJ whole genome shotgun (WGS) entry which is preliminary data.</text>
</comment>
<dbReference type="Pfam" id="PF00620">
    <property type="entry name" value="RhoGAP"/>
    <property type="match status" value="1"/>
</dbReference>
<evidence type="ECO:0000259" key="4">
    <source>
        <dbReference type="PROSITE" id="PS50238"/>
    </source>
</evidence>
<sequence length="836" mass="95355">MFGTPLEVVAHQDYGNVASAKEPSIPFVMSRLCNFIEENDGFQFEGLFRTSGNAKLIEKLRATFDTEGDAPLESEGDIPSAAALLKLFLRELPDSLIPTNMHSAFVDAVKEYETIFEGKRKISVSLLSRFNTLPPLHVDIPANEMEDSFMSVSSSSYKSEASSLKLETDDSNLPILMIDDLSIINSQSSRKRKERKLLALQSPAQRSSSEERHMNESKKSLDVFEMRRCSSHEEILPSDLLKGESPIASMSPHPPHAKRRETENFGASSVCREEFESSRISPMNLHEDPIDSKVSLIDKGESCEDEYEYVSFGVKEATDSLKENNYKMMHRDIEAKSFHQNHLSDKRCSNSAFSVSNSENKHIESSAKDTVSNTSPNSVLREIPAFDLNSLHQNADGCEPIVSEHRYSWPSLNGNRNGSDEVSLSHASNSGNSLSHSLLQHSSLQFLKKANSYEAPVSPSAYRGFLSQRVAHLDETIPPSPPVEQEEIFSVKKSLNPIESVAMKDIKKRISSLKKRLKAFENEYEQENGYRPSHEQKMSSSIARPLLLELNRHRKELKELREDSRLELSVPTNRNNVWYYSDINSNVHVSKRNESNDFEVEIFSKISVDERAEHLMENVLQEIQRSLQEKRELAGRPEFVEDMTPEQVLVEKLELQKALLKYESLFGRPESKEDRDVMRPIYDRYRVLKRAASRLSSKAVKKDSTELQPILEHVAMNFSSPTGSRKNSLESEKRQQQQQKTEEESATKKSSIHSNLHELPYSELLNEMRKAAEEKKHLRKVIKTFEEDFQKKMGRKVEKEDRVHLETVYSNYKHVKGKLRLMEALVAKSEKARAIK</sequence>
<accession>A0A3S3QRE3</accession>
<feature type="region of interest" description="Disordered" evidence="3">
    <location>
        <begin position="711"/>
        <end position="760"/>
    </location>
</feature>
<evidence type="ECO:0000256" key="1">
    <source>
        <dbReference type="ARBA" id="ARBA00007549"/>
    </source>
</evidence>
<feature type="compositionally biased region" description="Polar residues" evidence="3">
    <location>
        <begin position="717"/>
        <end position="726"/>
    </location>
</feature>
<protein>
    <recommendedName>
        <fullName evidence="4">Rho-GAP domain-containing protein</fullName>
    </recommendedName>
</protein>
<dbReference type="GO" id="GO:0007165">
    <property type="term" value="P:signal transduction"/>
    <property type="evidence" value="ECO:0007669"/>
    <property type="project" value="InterPro"/>
</dbReference>
<reference evidence="5 6" key="1">
    <citation type="journal article" date="2018" name="Gigascience">
        <title>Genomes of trombidid mites reveal novel predicted allergens and laterally-transferred genes associated with secondary metabolism.</title>
        <authorList>
            <person name="Dong X."/>
            <person name="Chaisiri K."/>
            <person name="Xia D."/>
            <person name="Armstrong S.D."/>
            <person name="Fang Y."/>
            <person name="Donnelly M.J."/>
            <person name="Kadowaki T."/>
            <person name="McGarry J.W."/>
            <person name="Darby A.C."/>
            <person name="Makepeace B.L."/>
        </authorList>
    </citation>
    <scope>NUCLEOTIDE SEQUENCE [LARGE SCALE GENOMIC DNA]</scope>
    <source>
        <strain evidence="5">UoL-WK</strain>
    </source>
</reference>
<keyword evidence="2" id="KW-0175">Coiled coil</keyword>
<evidence type="ECO:0000256" key="3">
    <source>
        <dbReference type="SAM" id="MobiDB-lite"/>
    </source>
</evidence>
<dbReference type="InterPro" id="IPR039102">
    <property type="entry name" value="FAM13"/>
</dbReference>
<gene>
    <name evidence="5" type="ORF">B4U79_01083</name>
</gene>
<evidence type="ECO:0000256" key="2">
    <source>
        <dbReference type="SAM" id="Coils"/>
    </source>
</evidence>
<keyword evidence="6" id="KW-1185">Reference proteome</keyword>
<dbReference type="OrthoDB" id="185175at2759"/>
<dbReference type="PROSITE" id="PS50238">
    <property type="entry name" value="RHOGAP"/>
    <property type="match status" value="1"/>
</dbReference>
<evidence type="ECO:0000313" key="5">
    <source>
        <dbReference type="EMBL" id="RWS12816.1"/>
    </source>
</evidence>
<evidence type="ECO:0000313" key="6">
    <source>
        <dbReference type="Proteomes" id="UP000285301"/>
    </source>
</evidence>
<organism evidence="5 6">
    <name type="scientific">Dinothrombium tinctorium</name>
    <dbReference type="NCBI Taxonomy" id="1965070"/>
    <lineage>
        <taxon>Eukaryota</taxon>
        <taxon>Metazoa</taxon>
        <taxon>Ecdysozoa</taxon>
        <taxon>Arthropoda</taxon>
        <taxon>Chelicerata</taxon>
        <taxon>Arachnida</taxon>
        <taxon>Acari</taxon>
        <taxon>Acariformes</taxon>
        <taxon>Trombidiformes</taxon>
        <taxon>Prostigmata</taxon>
        <taxon>Anystina</taxon>
        <taxon>Parasitengona</taxon>
        <taxon>Trombidioidea</taxon>
        <taxon>Trombidiidae</taxon>
        <taxon>Dinothrombium</taxon>
    </lineage>
</organism>
<comment type="similarity">
    <text evidence="1">Belongs to the FAM13 family.</text>
</comment>
<dbReference type="Pfam" id="PF26116">
    <property type="entry name" value="FAM13A"/>
    <property type="match status" value="1"/>
</dbReference>
<dbReference type="EMBL" id="NCKU01001199">
    <property type="protein sequence ID" value="RWS12816.1"/>
    <property type="molecule type" value="Genomic_DNA"/>
</dbReference>
<dbReference type="InterPro" id="IPR059029">
    <property type="entry name" value="FAM13A_dom"/>
</dbReference>
<feature type="compositionally biased region" description="Basic and acidic residues" evidence="3">
    <location>
        <begin position="727"/>
        <end position="747"/>
    </location>
</feature>
<proteinExistence type="inferred from homology"/>
<dbReference type="PANTHER" id="PTHR15904:SF17">
    <property type="entry name" value="RHO-GAP DOMAIN-CONTAINING PROTEIN"/>
    <property type="match status" value="1"/>
</dbReference>
<name>A0A3S3QRE3_9ACAR</name>
<dbReference type="InterPro" id="IPR008936">
    <property type="entry name" value="Rho_GTPase_activation_prot"/>
</dbReference>
<feature type="domain" description="Rho-GAP" evidence="4">
    <location>
        <begin position="4"/>
        <end position="221"/>
    </location>
</feature>
<dbReference type="SUPFAM" id="SSF48350">
    <property type="entry name" value="GTPase activation domain, GAP"/>
    <property type="match status" value="1"/>
</dbReference>
<feature type="compositionally biased region" description="Basic and acidic residues" evidence="3">
    <location>
        <begin position="208"/>
        <end position="219"/>
    </location>
</feature>
<feature type="coiled-coil region" evidence="2">
    <location>
        <begin position="503"/>
        <end position="567"/>
    </location>
</feature>
<dbReference type="STRING" id="1965070.A0A3S3QRE3"/>
<dbReference type="PANTHER" id="PTHR15904">
    <property type="entry name" value="FAM13"/>
    <property type="match status" value="1"/>
</dbReference>
<dbReference type="SMART" id="SM00324">
    <property type="entry name" value="RhoGAP"/>
    <property type="match status" value="1"/>
</dbReference>
<dbReference type="CDD" id="cd00159">
    <property type="entry name" value="RhoGAP"/>
    <property type="match status" value="1"/>
</dbReference>
<dbReference type="InterPro" id="IPR000198">
    <property type="entry name" value="RhoGAP_dom"/>
</dbReference>
<dbReference type="AlphaFoldDB" id="A0A3S3QRE3"/>
<dbReference type="Gene3D" id="1.10.555.10">
    <property type="entry name" value="Rho GTPase activation protein"/>
    <property type="match status" value="1"/>
</dbReference>
<feature type="region of interest" description="Disordered" evidence="3">
    <location>
        <begin position="192"/>
        <end position="219"/>
    </location>
</feature>
<dbReference type="Proteomes" id="UP000285301">
    <property type="component" value="Unassembled WGS sequence"/>
</dbReference>